<sequence length="391" mass="43855">MSLFGRNPNEEFYNGGKKHWTDVIKNSGPGELLIWRQPEEDFNTNSTLIVMPGEQAIFIKEGNVEQVFDNGTYRLSTENYPFISRLRNAFSGGISTFNCVVYFVRRADSQEIIWGTDSPIQVRDKVWGVRTEARVRGAYKVRIDNPAKFLEKLVGNNIQYQAQDELKKYFMNEFQGKIKSAVSRYLNSLEQELIGIDAYIDELSEQIQPRIDEIVQEYGLKCISFSLAGLDVDTSKYDIIDEAQIAAIGKANLARGDRSYMDIMGEDWGRQQAANILGDLARNPGAGGVGAMGAGMGMGMAAGSVFGNMANQMFEPMHRQSQQMNNAVNQPSMRNSRFSPKNSDLNADMDQVQNSDEDPVAILTKLKKMLDAGLIEPSEYDAKKTEILKRM</sequence>
<accession>A0ABV1EJN0</accession>
<dbReference type="InterPro" id="IPR033880">
    <property type="entry name" value="SPFH_YdjI"/>
</dbReference>
<dbReference type="Pfam" id="PF13421">
    <property type="entry name" value="Band_7_1"/>
    <property type="match status" value="1"/>
</dbReference>
<evidence type="ECO:0000259" key="2">
    <source>
        <dbReference type="Pfam" id="PF13421"/>
    </source>
</evidence>
<evidence type="ECO:0000256" key="1">
    <source>
        <dbReference type="SAM" id="MobiDB-lite"/>
    </source>
</evidence>
<dbReference type="SUPFAM" id="SSF117892">
    <property type="entry name" value="Band 7/SPFH domain"/>
    <property type="match status" value="1"/>
</dbReference>
<organism evidence="3 4">
    <name type="scientific">Coprococcus ammoniilyticus</name>
    <dbReference type="NCBI Taxonomy" id="2981785"/>
    <lineage>
        <taxon>Bacteria</taxon>
        <taxon>Bacillati</taxon>
        <taxon>Bacillota</taxon>
        <taxon>Clostridia</taxon>
        <taxon>Lachnospirales</taxon>
        <taxon>Lachnospiraceae</taxon>
        <taxon>Coprococcus</taxon>
    </lineage>
</organism>
<gene>
    <name evidence="3" type="ORF">AAAT04_12095</name>
</gene>
<dbReference type="Proteomes" id="UP001482186">
    <property type="component" value="Unassembled WGS sequence"/>
</dbReference>
<dbReference type="InterPro" id="IPR036013">
    <property type="entry name" value="Band_7/SPFH_dom_sf"/>
</dbReference>
<dbReference type="PANTHER" id="PTHR37826">
    <property type="entry name" value="FLOTILLIN BAND_7_5 DOMAIN PROTEIN"/>
    <property type="match status" value="1"/>
</dbReference>
<proteinExistence type="predicted"/>
<dbReference type="CDD" id="cd03408">
    <property type="entry name" value="SPFH_like_u1"/>
    <property type="match status" value="1"/>
</dbReference>
<dbReference type="EMBL" id="JBBNFM010000012">
    <property type="protein sequence ID" value="MEQ2454777.1"/>
    <property type="molecule type" value="Genomic_DNA"/>
</dbReference>
<dbReference type="PANTHER" id="PTHR37826:SF2">
    <property type="entry name" value="ZINC-RIBBON DOMAIN-CONTAINING PROTEIN"/>
    <property type="match status" value="1"/>
</dbReference>
<evidence type="ECO:0000313" key="3">
    <source>
        <dbReference type="EMBL" id="MEQ2454777.1"/>
    </source>
</evidence>
<dbReference type="RefSeq" id="WP_349116178.1">
    <property type="nucleotide sequence ID" value="NZ_JBBNFM010000012.1"/>
</dbReference>
<reference evidence="3 4" key="1">
    <citation type="submission" date="2024-04" db="EMBL/GenBank/DDBJ databases">
        <title>Human intestinal bacterial collection.</title>
        <authorList>
            <person name="Pauvert C."/>
            <person name="Hitch T.C.A."/>
            <person name="Clavel T."/>
        </authorList>
    </citation>
    <scope>NUCLEOTIDE SEQUENCE [LARGE SCALE GENOMIC DNA]</scope>
    <source>
        <strain evidence="3 4">CLA-AA-H141</strain>
    </source>
</reference>
<evidence type="ECO:0000313" key="4">
    <source>
        <dbReference type="Proteomes" id="UP001482186"/>
    </source>
</evidence>
<feature type="domain" description="SPFH" evidence="2">
    <location>
        <begin position="40"/>
        <end position="231"/>
    </location>
</feature>
<keyword evidence="4" id="KW-1185">Reference proteome</keyword>
<feature type="region of interest" description="Disordered" evidence="1">
    <location>
        <begin position="324"/>
        <end position="344"/>
    </location>
</feature>
<protein>
    <submittedName>
        <fullName evidence="3">SPFH domain-containing protein</fullName>
    </submittedName>
</protein>
<name>A0ABV1EJN0_9FIRM</name>
<comment type="caution">
    <text evidence="3">The sequence shown here is derived from an EMBL/GenBank/DDBJ whole genome shotgun (WGS) entry which is preliminary data.</text>
</comment>